<dbReference type="AlphaFoldDB" id="A0A6A6QE44"/>
<dbReference type="Proteomes" id="UP000799750">
    <property type="component" value="Unassembled WGS sequence"/>
</dbReference>
<evidence type="ECO:0000313" key="2">
    <source>
        <dbReference type="EMBL" id="KAF2490304.1"/>
    </source>
</evidence>
<protein>
    <submittedName>
        <fullName evidence="2">Uncharacterized protein</fullName>
    </submittedName>
</protein>
<accession>A0A6A6QE44</accession>
<evidence type="ECO:0000313" key="3">
    <source>
        <dbReference type="Proteomes" id="UP000799750"/>
    </source>
</evidence>
<dbReference type="EMBL" id="MU004197">
    <property type="protein sequence ID" value="KAF2490304.1"/>
    <property type="molecule type" value="Genomic_DNA"/>
</dbReference>
<sequence length="494" mass="55940">MADGSGAWPPDIDPKDPNFQALLKHYLQDAIDRFRVRRDRAYRVHDARNGGTAGEASDETSNGAADEPISYGPFGALHRVPYFSRAPDVKSLNEELESLRRKMVGLVIENSGLEKTNNLLQGTISECDTLKVVVDKLQPENERLMKEVRQLTTQLKHSPGDSGGHQGVGKQGKSRTLAEEVLPSLQHTVTELKENLTKDITKRLVSLPRHDDPRYSISTAQSAPPSSQVSQLFKAALSDRDVVTFFSDLDISIERVSNMILRYKPIVTDKWENFAQYEKMRSLFLRWYIGLKLFKTFFRYEPPMEPSPTQTSDTSHRPPDEHNQHHIAKITELEELIDKLAQSNIDIDQTLYPRLAAEYLESVISSGLSEFYAYPPAIATEARNLVKLALIQIAEDACKLAHRINWNADHGRSRYRYVWLQDYSPFPLDRDETEVLSVFHAGSEDPEYGWMCFGGVRRHAGAGTGLVSGELEEKVLLRKSKVWYWNEPTAQGGK</sequence>
<feature type="compositionally biased region" description="Gly residues" evidence="1">
    <location>
        <begin position="161"/>
        <end position="170"/>
    </location>
</feature>
<evidence type="ECO:0000256" key="1">
    <source>
        <dbReference type="SAM" id="MobiDB-lite"/>
    </source>
</evidence>
<organism evidence="2 3">
    <name type="scientific">Lophium mytilinum</name>
    <dbReference type="NCBI Taxonomy" id="390894"/>
    <lineage>
        <taxon>Eukaryota</taxon>
        <taxon>Fungi</taxon>
        <taxon>Dikarya</taxon>
        <taxon>Ascomycota</taxon>
        <taxon>Pezizomycotina</taxon>
        <taxon>Dothideomycetes</taxon>
        <taxon>Pleosporomycetidae</taxon>
        <taxon>Mytilinidiales</taxon>
        <taxon>Mytilinidiaceae</taxon>
        <taxon>Lophium</taxon>
    </lineage>
</organism>
<proteinExistence type="predicted"/>
<feature type="region of interest" description="Disordered" evidence="1">
    <location>
        <begin position="47"/>
        <end position="66"/>
    </location>
</feature>
<name>A0A6A6QE44_9PEZI</name>
<gene>
    <name evidence="2" type="ORF">BU16DRAFT_566336</name>
</gene>
<dbReference type="OrthoDB" id="10379742at2759"/>
<feature type="region of interest" description="Disordered" evidence="1">
    <location>
        <begin position="155"/>
        <end position="176"/>
    </location>
</feature>
<keyword evidence="3" id="KW-1185">Reference proteome</keyword>
<reference evidence="2" key="1">
    <citation type="journal article" date="2020" name="Stud. Mycol.">
        <title>101 Dothideomycetes genomes: a test case for predicting lifestyles and emergence of pathogens.</title>
        <authorList>
            <person name="Haridas S."/>
            <person name="Albert R."/>
            <person name="Binder M."/>
            <person name="Bloem J."/>
            <person name="Labutti K."/>
            <person name="Salamov A."/>
            <person name="Andreopoulos B."/>
            <person name="Baker S."/>
            <person name="Barry K."/>
            <person name="Bills G."/>
            <person name="Bluhm B."/>
            <person name="Cannon C."/>
            <person name="Castanera R."/>
            <person name="Culley D."/>
            <person name="Daum C."/>
            <person name="Ezra D."/>
            <person name="Gonzalez J."/>
            <person name="Henrissat B."/>
            <person name="Kuo A."/>
            <person name="Liang C."/>
            <person name="Lipzen A."/>
            <person name="Lutzoni F."/>
            <person name="Magnuson J."/>
            <person name="Mondo S."/>
            <person name="Nolan M."/>
            <person name="Ohm R."/>
            <person name="Pangilinan J."/>
            <person name="Park H.-J."/>
            <person name="Ramirez L."/>
            <person name="Alfaro M."/>
            <person name="Sun H."/>
            <person name="Tritt A."/>
            <person name="Yoshinaga Y."/>
            <person name="Zwiers L.-H."/>
            <person name="Turgeon B."/>
            <person name="Goodwin S."/>
            <person name="Spatafora J."/>
            <person name="Crous P."/>
            <person name="Grigoriev I."/>
        </authorList>
    </citation>
    <scope>NUCLEOTIDE SEQUENCE</scope>
    <source>
        <strain evidence="2">CBS 269.34</strain>
    </source>
</reference>